<reference evidence="2" key="2">
    <citation type="journal article" date="2008" name="PLoS Biol.">
        <title>Population genomic analysis of strain variation in Leptospirillum group II bacteria involved in acid mine drainage formation.</title>
        <authorList>
            <person name="Simmons S.L."/>
            <person name="Dibartolo G."/>
            <person name="Denef V.J."/>
            <person name="Goltsman D.S."/>
            <person name="Thelen M.P."/>
            <person name="Banfield J.F."/>
        </authorList>
    </citation>
    <scope>NUCLEOTIDE SEQUENCE [LARGE SCALE GENOMIC DNA]</scope>
</reference>
<keyword evidence="1" id="KW-0812">Transmembrane</keyword>
<sequence length="43" mass="4931">MRSAKTFLQEERCDMGDLHWVISLILGTIVASMLMLANKIKEH</sequence>
<keyword evidence="1" id="KW-0472">Membrane</keyword>
<organism evidence="2">
    <name type="scientific">Leptospirillum sp. Group II '5-way CG'</name>
    <dbReference type="NCBI Taxonomy" id="419541"/>
    <lineage>
        <taxon>Bacteria</taxon>
        <taxon>Pseudomonadati</taxon>
        <taxon>Nitrospirota</taxon>
        <taxon>Nitrospiria</taxon>
        <taxon>Nitrospirales</taxon>
        <taxon>Nitrospiraceae</taxon>
        <taxon>Leptospirillum</taxon>
    </lineage>
</organism>
<reference evidence="2" key="1">
    <citation type="journal article" date="2004" name="Nature">
        <title>Community structure and metabolism through reconstruction of microbial genomes from the environment.</title>
        <authorList>
            <person name="Tyson G.W."/>
            <person name="Chapman J."/>
            <person name="Hugenholtz P."/>
            <person name="Allen E.E."/>
            <person name="Ram R.J."/>
            <person name="Richardson P.M."/>
            <person name="Solovyev V.V."/>
            <person name="Rubin E.M."/>
            <person name="Rokhsar D.S."/>
            <person name="Banfield J.F."/>
        </authorList>
    </citation>
    <scope>NUCLEOTIDE SEQUENCE [LARGE SCALE GENOMIC DNA]</scope>
</reference>
<evidence type="ECO:0000313" key="2">
    <source>
        <dbReference type="EMBL" id="EDZ40327.1"/>
    </source>
</evidence>
<feature type="transmembrane region" description="Helical" evidence="1">
    <location>
        <begin position="20"/>
        <end position="37"/>
    </location>
</feature>
<evidence type="ECO:0000256" key="1">
    <source>
        <dbReference type="SAM" id="Phobius"/>
    </source>
</evidence>
<name>B6AL73_9BACT</name>
<proteinExistence type="predicted"/>
<gene>
    <name evidence="2" type="ORF">CGL2_11346108</name>
</gene>
<accession>B6AL73</accession>
<protein>
    <submittedName>
        <fullName evidence="2">Uncharacterized protein</fullName>
    </submittedName>
</protein>
<dbReference type="AlphaFoldDB" id="B6AL73"/>
<dbReference type="EMBL" id="DS995259">
    <property type="protein sequence ID" value="EDZ40327.1"/>
    <property type="molecule type" value="Genomic_DNA"/>
</dbReference>
<keyword evidence="1" id="KW-1133">Transmembrane helix</keyword>